<dbReference type="SUPFAM" id="SSF75553">
    <property type="entry name" value="Smc hinge domain"/>
    <property type="match status" value="1"/>
</dbReference>
<evidence type="ECO:0000259" key="9">
    <source>
        <dbReference type="SMART" id="SM00968"/>
    </source>
</evidence>
<dbReference type="PANTHER" id="PTHR43977">
    <property type="entry name" value="STRUCTURAL MAINTENANCE OF CHROMOSOMES PROTEIN 3"/>
    <property type="match status" value="1"/>
</dbReference>
<dbReference type="InterPro" id="IPR003395">
    <property type="entry name" value="RecF/RecN/SMC_N"/>
</dbReference>
<keyword evidence="2 7" id="KW-0963">Cytoplasm</keyword>
<evidence type="ECO:0000256" key="7">
    <source>
        <dbReference type="HAMAP-Rule" id="MF_01894"/>
    </source>
</evidence>
<feature type="region of interest" description="Disordered" evidence="8">
    <location>
        <begin position="944"/>
        <end position="984"/>
    </location>
</feature>
<keyword evidence="3 7" id="KW-0547">Nucleotide-binding</keyword>
<dbReference type="EMBL" id="MLYO01000012">
    <property type="protein sequence ID" value="OIK06975.1"/>
    <property type="molecule type" value="Genomic_DNA"/>
</dbReference>
<dbReference type="RefSeq" id="WP_071379633.1">
    <property type="nucleotide sequence ID" value="NZ_MLYO01000012.1"/>
</dbReference>
<dbReference type="Gene3D" id="3.40.50.300">
    <property type="entry name" value="P-loop containing nucleotide triphosphate hydrolases"/>
    <property type="match status" value="2"/>
</dbReference>
<evidence type="ECO:0000313" key="11">
    <source>
        <dbReference type="Proteomes" id="UP000179642"/>
    </source>
</evidence>
<feature type="coiled-coil region" evidence="7">
    <location>
        <begin position="819"/>
        <end position="888"/>
    </location>
</feature>
<comment type="subunit">
    <text evidence="7">Homodimer.</text>
</comment>
<feature type="coiled-coil region" evidence="7">
    <location>
        <begin position="241"/>
        <end position="275"/>
    </location>
</feature>
<comment type="similarity">
    <text evidence="7">Belongs to the SMC family.</text>
</comment>
<dbReference type="GO" id="GO:0005737">
    <property type="term" value="C:cytoplasm"/>
    <property type="evidence" value="ECO:0007669"/>
    <property type="project" value="UniProtKB-SubCell"/>
</dbReference>
<dbReference type="Gene3D" id="1.10.287.1490">
    <property type="match status" value="1"/>
</dbReference>
<dbReference type="NCBIfam" id="TIGR02168">
    <property type="entry name" value="SMC_prok_B"/>
    <property type="match status" value="1"/>
</dbReference>
<evidence type="ECO:0000256" key="2">
    <source>
        <dbReference type="ARBA" id="ARBA00022490"/>
    </source>
</evidence>
<reference evidence="10 11" key="1">
    <citation type="submission" date="2016-10" db="EMBL/GenBank/DDBJ databases">
        <title>Genome sequence of Streptomyces sp. MUSC 1.</title>
        <authorList>
            <person name="Lee L.-H."/>
            <person name="Ser H.-L."/>
            <person name="Law J.W.-F."/>
        </authorList>
    </citation>
    <scope>NUCLEOTIDE SEQUENCE [LARGE SCALE GENOMIC DNA]</scope>
    <source>
        <strain evidence="10 11">MUSC 1</strain>
    </source>
</reference>
<evidence type="ECO:0000256" key="3">
    <source>
        <dbReference type="ARBA" id="ARBA00022741"/>
    </source>
</evidence>
<evidence type="ECO:0000256" key="5">
    <source>
        <dbReference type="ARBA" id="ARBA00023054"/>
    </source>
</evidence>
<dbReference type="GO" id="GO:0003677">
    <property type="term" value="F:DNA binding"/>
    <property type="evidence" value="ECO:0007669"/>
    <property type="project" value="UniProtKB-UniRule"/>
</dbReference>
<feature type="compositionally biased region" description="Basic and acidic residues" evidence="8">
    <location>
        <begin position="319"/>
        <end position="331"/>
    </location>
</feature>
<dbReference type="OrthoDB" id="9808768at2"/>
<feature type="domain" description="SMC hinge" evidence="9">
    <location>
        <begin position="512"/>
        <end position="626"/>
    </location>
</feature>
<evidence type="ECO:0000256" key="4">
    <source>
        <dbReference type="ARBA" id="ARBA00022840"/>
    </source>
</evidence>
<dbReference type="GO" id="GO:0016887">
    <property type="term" value="F:ATP hydrolysis activity"/>
    <property type="evidence" value="ECO:0007669"/>
    <property type="project" value="InterPro"/>
</dbReference>
<feature type="binding site" evidence="7">
    <location>
        <begin position="32"/>
        <end position="39"/>
    </location>
    <ligand>
        <name>ATP</name>
        <dbReference type="ChEBI" id="CHEBI:30616"/>
    </ligand>
</feature>
<feature type="compositionally biased region" description="Basic and acidic residues" evidence="8">
    <location>
        <begin position="797"/>
        <end position="813"/>
    </location>
</feature>
<dbReference type="Proteomes" id="UP000179642">
    <property type="component" value="Unassembled WGS sequence"/>
</dbReference>
<dbReference type="Pfam" id="PF02463">
    <property type="entry name" value="SMC_N"/>
    <property type="match status" value="1"/>
</dbReference>
<feature type="region of interest" description="Disordered" evidence="8">
    <location>
        <begin position="309"/>
        <end position="331"/>
    </location>
</feature>
<comment type="function">
    <text evidence="7">Required for chromosome condensation and partitioning.</text>
</comment>
<evidence type="ECO:0000313" key="10">
    <source>
        <dbReference type="EMBL" id="OIK06975.1"/>
    </source>
</evidence>
<sequence length="1192" mass="129430">MHLKALTLRGFKSFASATTLRFEPGITCVVGPNGSGKSNVVDALSWVMGEQGAKSLRGGKMEDVIFAGTTGRPPLGRAEVSLTIDNSDGALPIEYAEVTITRIMFRNGGSEYQINGDTCRLLDIQDLLSDSGIGREMHVIVGQGQLDSVLHADPMGRRAFIEEAAGVLKHRKRKEKALRKLDAMQANLARVQDLTDELRRQLKPLGRQAAVARRAAVIQADLRDARLRLLADDLVRLREALRTEVADEAALKERKDAAEQELRKALQREALLEDEVRQLTPRLQRAQQTWYELSQLAERVRGTISLADARVKSATSAPPEERRGRDPEDLEREAARIREQEAELEAALDAAQHALDDTVAHRSELERELAVEERRLKDVARAIADRREGLARLNGQVNAARSRAASAQAEIDRLAAARDEAQERAVAAQEEYEALKAEVDGLDADDADLAERHEAARQQLAEAESALSAAREALTTAERSRAATQARREALALGLRRKDGTGILLGARDRLTGVLGPAAELLTVTPGHEVPLAAAFGAAADAVAVSNPAAAADAIRLLRKQDGGRAALILAGDDAPAVADASTTTPPGGRAAAELVRGPAELMPAVHRLLQGIVLVGTLEEAEELVYAHPELTAVTAEGDLLGAHFAHGGSAGAPSLLEVQASVDEAAAELDELALRCEELTEAQRAATGRRAEAAALVEELGERRRAADREKSAVAQQLGRLAGQARGAAGEAERSAAAAARAQDALDKAVQEAEELAERLAVAEEKAPLGEDGADEPDTSVRDRLAADGANARQTEMEARLQVRTHEERVKGLAGRADSLDRAARAEREARARAEQRRARLRHEAAVAEAVASGTRQLLAHIEVSLARAERERTAAEAAKARREQELTAARTAGRELKSELDKLTDSVHRGEVLGAEKRLRIEQLETKALEELGVEPAGLVSEYGPHLPVPPSPPAEGEVLPEDPEHPRNQPRPFHRAEQERRLKAAERAYQQLGKVNPLALEEFAALEERHKFLSEQLEDLKKTRADLLQVVKEVDERVEQVFTEAYRDTAREFEGVFSRLFPGGEGRLILTDPDNMLTTGVDVEARPPGKKVKRLSLLSGGERSLTAVALLVSIFKARPSPFYVMDEVEAALDDTNLQRLIRIMQELQEASQLIVITHQKRTMEVADALYGVSMQGDGVSKVISQRLR</sequence>
<comment type="caution">
    <text evidence="10">The sequence shown here is derived from an EMBL/GenBank/DDBJ whole genome shotgun (WGS) entry which is preliminary data.</text>
</comment>
<dbReference type="InterPro" id="IPR024704">
    <property type="entry name" value="SMC"/>
</dbReference>
<name>A0A1S2QNI7_9ACTN</name>
<feature type="coiled-coil region" evidence="7">
    <location>
        <begin position="657"/>
        <end position="684"/>
    </location>
</feature>
<proteinExistence type="inferred from homology"/>
<dbReference type="Pfam" id="PF06470">
    <property type="entry name" value="SMC_hinge"/>
    <property type="match status" value="1"/>
</dbReference>
<keyword evidence="11" id="KW-1185">Reference proteome</keyword>
<protein>
    <recommendedName>
        <fullName evidence="7">Chromosome partition protein Smc</fullName>
    </recommendedName>
</protein>
<dbReference type="SMART" id="SM00968">
    <property type="entry name" value="SMC_hinge"/>
    <property type="match status" value="1"/>
</dbReference>
<dbReference type="GO" id="GO:0007062">
    <property type="term" value="P:sister chromatid cohesion"/>
    <property type="evidence" value="ECO:0007669"/>
    <property type="project" value="InterPro"/>
</dbReference>
<accession>A0A1S2QNI7</accession>
<dbReference type="Gene3D" id="1.20.1060.20">
    <property type="match status" value="1"/>
</dbReference>
<keyword evidence="6 7" id="KW-0238">DNA-binding</keyword>
<dbReference type="HAMAP" id="MF_01894">
    <property type="entry name" value="Smc_prok"/>
    <property type="match status" value="1"/>
</dbReference>
<dbReference type="InterPro" id="IPR036277">
    <property type="entry name" value="SMC_hinge_sf"/>
</dbReference>
<dbReference type="SUPFAM" id="SSF52540">
    <property type="entry name" value="P-loop containing nucleoside triphosphate hydrolases"/>
    <property type="match status" value="1"/>
</dbReference>
<comment type="subcellular location">
    <subcellularLocation>
        <location evidence="1 7">Cytoplasm</location>
    </subcellularLocation>
</comment>
<evidence type="ECO:0000256" key="8">
    <source>
        <dbReference type="SAM" id="MobiDB-lite"/>
    </source>
</evidence>
<dbReference type="GO" id="GO:0005694">
    <property type="term" value="C:chromosome"/>
    <property type="evidence" value="ECO:0007669"/>
    <property type="project" value="InterPro"/>
</dbReference>
<evidence type="ECO:0000256" key="6">
    <source>
        <dbReference type="ARBA" id="ARBA00023125"/>
    </source>
</evidence>
<dbReference type="InterPro" id="IPR027417">
    <property type="entry name" value="P-loop_NTPase"/>
</dbReference>
<keyword evidence="4 7" id="KW-0067">ATP-binding</keyword>
<dbReference type="Gene3D" id="3.30.70.1620">
    <property type="match status" value="1"/>
</dbReference>
<comment type="domain">
    <text evidence="7">Contains large globular domains required for ATP hydrolysis at each terminus and a third globular domain forming a flexible hinge near the middle of the molecule. These domains are separated by coiled-coil structures.</text>
</comment>
<feature type="coiled-coil region" evidence="7">
    <location>
        <begin position="167"/>
        <end position="201"/>
    </location>
</feature>
<dbReference type="InterPro" id="IPR011890">
    <property type="entry name" value="SMC_prok"/>
</dbReference>
<evidence type="ECO:0000256" key="1">
    <source>
        <dbReference type="ARBA" id="ARBA00004496"/>
    </source>
</evidence>
<dbReference type="GO" id="GO:0030261">
    <property type="term" value="P:chromosome condensation"/>
    <property type="evidence" value="ECO:0007669"/>
    <property type="project" value="InterPro"/>
</dbReference>
<feature type="coiled-coil region" evidence="7">
    <location>
        <begin position="741"/>
        <end position="768"/>
    </location>
</feature>
<organism evidence="10 11">
    <name type="scientific">Streptomyces monashensis</name>
    <dbReference type="NCBI Taxonomy" id="1678012"/>
    <lineage>
        <taxon>Bacteria</taxon>
        <taxon>Bacillati</taxon>
        <taxon>Actinomycetota</taxon>
        <taxon>Actinomycetes</taxon>
        <taxon>Kitasatosporales</taxon>
        <taxon>Streptomycetaceae</taxon>
        <taxon>Streptomyces</taxon>
    </lineage>
</organism>
<dbReference type="CDD" id="cd03278">
    <property type="entry name" value="ABC_SMC_barmotin"/>
    <property type="match status" value="2"/>
</dbReference>
<dbReference type="GO" id="GO:0006260">
    <property type="term" value="P:DNA replication"/>
    <property type="evidence" value="ECO:0007669"/>
    <property type="project" value="UniProtKB-UniRule"/>
</dbReference>
<dbReference type="InterPro" id="IPR010935">
    <property type="entry name" value="SMC_hinge"/>
</dbReference>
<dbReference type="GO" id="GO:0007059">
    <property type="term" value="P:chromosome segregation"/>
    <property type="evidence" value="ECO:0007669"/>
    <property type="project" value="UniProtKB-UniRule"/>
</dbReference>
<dbReference type="GO" id="GO:0005524">
    <property type="term" value="F:ATP binding"/>
    <property type="evidence" value="ECO:0007669"/>
    <property type="project" value="UniProtKB-UniRule"/>
</dbReference>
<dbReference type="FunFam" id="3.40.50.300:FF:000984">
    <property type="entry name" value="Chromosome partition protein Smc"/>
    <property type="match status" value="1"/>
</dbReference>
<dbReference type="FunFam" id="3.40.50.300:FF:000901">
    <property type="entry name" value="Chromosome partition protein Smc"/>
    <property type="match status" value="1"/>
</dbReference>
<keyword evidence="5 7" id="KW-0175">Coiled coil</keyword>
<feature type="region of interest" description="Disordered" evidence="8">
    <location>
        <begin position="791"/>
        <end position="818"/>
    </location>
</feature>
<dbReference type="AlphaFoldDB" id="A0A1S2QNI7"/>
<gene>
    <name evidence="7" type="primary">smc</name>
    <name evidence="10" type="ORF">BIV23_05695</name>
</gene>
<dbReference type="PIRSF" id="PIRSF005719">
    <property type="entry name" value="SMC"/>
    <property type="match status" value="1"/>
</dbReference>